<feature type="domain" description="Reverse transcriptase Ty1/copia-type" evidence="1">
    <location>
        <begin position="504"/>
        <end position="564"/>
    </location>
</feature>
<protein>
    <recommendedName>
        <fullName evidence="1">Reverse transcriptase Ty1/copia-type domain-containing protein</fullName>
    </recommendedName>
</protein>
<organism evidence="2">
    <name type="scientific">Tanacetum cinerariifolium</name>
    <name type="common">Dalmatian daisy</name>
    <name type="synonym">Chrysanthemum cinerariifolium</name>
    <dbReference type="NCBI Taxonomy" id="118510"/>
    <lineage>
        <taxon>Eukaryota</taxon>
        <taxon>Viridiplantae</taxon>
        <taxon>Streptophyta</taxon>
        <taxon>Embryophyta</taxon>
        <taxon>Tracheophyta</taxon>
        <taxon>Spermatophyta</taxon>
        <taxon>Magnoliopsida</taxon>
        <taxon>eudicotyledons</taxon>
        <taxon>Gunneridae</taxon>
        <taxon>Pentapetalae</taxon>
        <taxon>asterids</taxon>
        <taxon>campanulids</taxon>
        <taxon>Asterales</taxon>
        <taxon>Asteraceae</taxon>
        <taxon>Asteroideae</taxon>
        <taxon>Anthemideae</taxon>
        <taxon>Anthemidinae</taxon>
        <taxon>Tanacetum</taxon>
    </lineage>
</organism>
<dbReference type="AlphaFoldDB" id="A0A6L2LEI4"/>
<dbReference type="InterPro" id="IPR013103">
    <property type="entry name" value="RVT_2"/>
</dbReference>
<reference evidence="2" key="1">
    <citation type="journal article" date="2019" name="Sci. Rep.">
        <title>Draft genome of Tanacetum cinerariifolium, the natural source of mosquito coil.</title>
        <authorList>
            <person name="Yamashiro T."/>
            <person name="Shiraishi A."/>
            <person name="Satake H."/>
            <person name="Nakayama K."/>
        </authorList>
    </citation>
    <scope>NUCLEOTIDE SEQUENCE</scope>
</reference>
<proteinExistence type="predicted"/>
<evidence type="ECO:0000259" key="1">
    <source>
        <dbReference type="Pfam" id="PF07727"/>
    </source>
</evidence>
<comment type="caution">
    <text evidence="2">The sequence shown here is derived from an EMBL/GenBank/DDBJ whole genome shotgun (WGS) entry which is preliminary data.</text>
</comment>
<dbReference type="Pfam" id="PF07727">
    <property type="entry name" value="RVT_2"/>
    <property type="match status" value="1"/>
</dbReference>
<evidence type="ECO:0000313" key="2">
    <source>
        <dbReference type="EMBL" id="GEU58634.1"/>
    </source>
</evidence>
<sequence length="773" mass="87610">MLTKPQFFYDHTTKQALGFQNPFYLKKAQQLEPKLYDGNVIPKTNAIIIRDSEETLMLTEESHSKMLLKEKDLMMSEKKNLVNSEEPNPSTRPTQVDVPKELPKVSMVNTSLKKLKHHLASFDVVVKERTTATSITEEKVLVITALKDTLRKLKGKVVVDEAVILHPVDPELLKVDVAPLAPKFRNNRIAHSNYLNHTREETATLGEIVEHEGSLNLLNTSLYYSNVNSDLQYVTCNGCLFSDNHDSCVLEFINNVNAGVKSKSVKKTVKRKFWKPTGKVFTNIVYIWKPTGRTFTIVGNVCPLTRITTTTKVPLKKHISLESNPPKHVVTFVYSRKPKESRNNVPVRKSKINKSLSANKKEPNKSWRFTVSTVPSSSIDECSVDLPAPEVIAPIAEVVAPEPAKSIGLPSSKTVDQDAPSPISTRLQLHEQALFCYYDAFLTSVKPKTYKDALTQSYWIKAMQEELNEFERLEVWELVPRPDKVMVITLMWIHKVKLDELGDGFVDPDNPNHMYKLKKALYGLKQALRAWYDMLSSFLISQDFSKGSVDPTLFIHRNGNDLLLGFKSCDPVDTPMVEKSKLDEDKEGKAVDPSHYCGMISTLLYLTANRPDLQFAICMCAWHQARPTEKHLHALKPKLYDGCVIEKSEAIVIPDTEETLMLTEESRSKLIEKQNDPQIIEKKVITKPINYAILNQLSTDFETRFVPQTESSTEQAFWSQYSVQTDEPNLSGTTIVEVPKELPKASMVNSCLKKLKFYLASFDMVVKERTTAT</sequence>
<dbReference type="EMBL" id="BKCJ010004035">
    <property type="protein sequence ID" value="GEU58634.1"/>
    <property type="molecule type" value="Genomic_DNA"/>
</dbReference>
<feature type="non-terminal residue" evidence="2">
    <location>
        <position position="773"/>
    </location>
</feature>
<accession>A0A6L2LEI4</accession>
<gene>
    <name evidence="2" type="ORF">Tci_030612</name>
</gene>
<name>A0A6L2LEI4_TANCI</name>